<protein>
    <submittedName>
        <fullName evidence="1">Uncharacterized protein</fullName>
    </submittedName>
</protein>
<accession>A0AA36DE54</accession>
<keyword evidence="2" id="KW-1185">Reference proteome</keyword>
<organism evidence="1 2">
    <name type="scientific">Mesorhabditis spiculigera</name>
    <dbReference type="NCBI Taxonomy" id="96644"/>
    <lineage>
        <taxon>Eukaryota</taxon>
        <taxon>Metazoa</taxon>
        <taxon>Ecdysozoa</taxon>
        <taxon>Nematoda</taxon>
        <taxon>Chromadorea</taxon>
        <taxon>Rhabditida</taxon>
        <taxon>Rhabditina</taxon>
        <taxon>Rhabditomorpha</taxon>
        <taxon>Rhabditoidea</taxon>
        <taxon>Rhabditidae</taxon>
        <taxon>Mesorhabditinae</taxon>
        <taxon>Mesorhabditis</taxon>
    </lineage>
</organism>
<proteinExistence type="predicted"/>
<feature type="non-terminal residue" evidence="1">
    <location>
        <position position="1"/>
    </location>
</feature>
<reference evidence="1" key="1">
    <citation type="submission" date="2023-06" db="EMBL/GenBank/DDBJ databases">
        <authorList>
            <person name="Delattre M."/>
        </authorList>
    </citation>
    <scope>NUCLEOTIDE SEQUENCE</scope>
    <source>
        <strain evidence="1">AF72</strain>
    </source>
</reference>
<dbReference type="AlphaFoldDB" id="A0AA36DE54"/>
<evidence type="ECO:0000313" key="2">
    <source>
        <dbReference type="Proteomes" id="UP001177023"/>
    </source>
</evidence>
<gene>
    <name evidence="1" type="ORF">MSPICULIGERA_LOCUS23073</name>
</gene>
<comment type="caution">
    <text evidence="1">The sequence shown here is derived from an EMBL/GenBank/DDBJ whole genome shotgun (WGS) entry which is preliminary data.</text>
</comment>
<dbReference type="Proteomes" id="UP001177023">
    <property type="component" value="Unassembled WGS sequence"/>
</dbReference>
<sequence>MTPSSFRGLLLRILTTNRVPWTLPTISRGRKLKNSTRRLCNGTPDIPRFPGQLPQTLHTLPFKLADVER</sequence>
<evidence type="ECO:0000313" key="1">
    <source>
        <dbReference type="EMBL" id="CAJ0585041.1"/>
    </source>
</evidence>
<dbReference type="EMBL" id="CATQJA010002702">
    <property type="protein sequence ID" value="CAJ0585041.1"/>
    <property type="molecule type" value="Genomic_DNA"/>
</dbReference>
<name>A0AA36DE54_9BILA</name>